<evidence type="ECO:0000256" key="4">
    <source>
        <dbReference type="ARBA" id="ARBA00022759"/>
    </source>
</evidence>
<sequence length="1368" mass="156222">MASSSLPPPPSFDIHDRNAAEQWKNWRSRWECYAMATELDKKPGEVQVSVLLTVIGVESHKVFPTLQLTEDEKKNVKSVLDSFEQYCMPFKNTAFERYRFNLRGQEPGESFEHYVTALRQLSLKCDFDSITPDQILRDRIMFGIADNTVRDRLLREKDITLARSLEICRASEVSSAQQKEVSKIQDGNIHAVSRGRQPWMNRTNKNEADVQRIPGNARKPAGWIKECRFCGLEHEMKKEACPAWGKTCSKCKKNNHFAVKCSNSRKEMSRLDRKSVNKLSNVNLEDDSDSELQVYTVKRVSSVELGEEQTVTLKINPKCGIRFQIDSGADCNVLPVHVYSEATGDRELRKVSPSNSTLFGYGRVGKRSVGQVMIKVYRGNRTCNLSCELVSGKEFHSVLGYEACVFLDLLEIKDNDKINPLDKNKEMQIHVTQRQRKIENKEDLKQQYPQVFSDCDSVGKLDETYKIRVNECVPPVQHAPRRVPAAIRTHLQEELCRLEDLGIISKVTIPTDWVSSLVVVPKKNGQLRICIDPRDLNKAIRREHYPMPTIEDIATRLSGARVFSILDVKQGFWHVQLEEQSSYLTTFNTPFGRYRWLRMPFGISSAPEIFQQRMHQLIEGLQGVEVMADDFVVYGCGATREEAMADHDRKLQEFLCRCNEQNVVLGIDKLQLRLSEVPFLGHVISEEGIKAAPQKIQAIVEMPAPNDLSGLRRLLGMVQYLAKFLPRLSDITKPLRELTKKDVQFVWREAQEESFKALKSAVTTTPVLRYYSVKDEVTVQCDASQSGLGAVLTQEGHPVAFASRALTPAEQRYAQIEKECLAIVFACERFHEYIYGRNTITVQSDHQPLESIFKKRLEDAPSRLQRMLLRLQKYSLQVEYLRGKLMLLADTLSRAYLPGNIEDMKKVNSLETARWKDTLMVSEERVKEIRDHTKADDVLQEVTKVIFNGWPTSRHLVPVAARPYFNIRDELHAEDGIVFRGNRLVVPVTLRKEMMNIAHQGHIGIGGCLRRMREALFWPGMSSDLKALVGQCDTCLTVRDNPCKEPLESHKFDARAWSKVGADLCFMDGRNLLVVIDYYSNYIEVAKLNTITSIAVIKELQNIFARHGVPDTLITDNGPQFVTAEFEVFEKKWAFEHVTSSPRYPQSNGKAENAVKTIKRLFSKCKISGESEYMALLNWRNTPSEGMQTTPAQRLMGRRCKTILPCTSKLLQPSHSTEQETLEMQNKKSTQARYYNKSARTRTPILPGDSVRMRLPGSKVWSPGVCIDEISPRSYRIQVGQTIYRRNRRQLWQTGEELPCTSSTEDEEQCTSSVRESGEGQQCTSDEQSELFPSEERTSEDNDVNSPAPPLRRSTRSRRQPQRYGIDV</sequence>
<dbReference type="InterPro" id="IPR001584">
    <property type="entry name" value="Integrase_cat-core"/>
</dbReference>
<dbReference type="InterPro" id="IPR043502">
    <property type="entry name" value="DNA/RNA_pol_sf"/>
</dbReference>
<keyword evidence="4" id="KW-0378">Hydrolase</keyword>
<dbReference type="Gene3D" id="3.30.70.270">
    <property type="match status" value="2"/>
</dbReference>
<dbReference type="GO" id="GO:0003964">
    <property type="term" value="F:RNA-directed DNA polymerase activity"/>
    <property type="evidence" value="ECO:0007669"/>
    <property type="project" value="UniProtKB-KW"/>
</dbReference>
<dbReference type="PANTHER" id="PTHR37984">
    <property type="entry name" value="PROTEIN CBG26694"/>
    <property type="match status" value="1"/>
</dbReference>
<keyword evidence="3" id="KW-0540">Nuclease</keyword>
<evidence type="ECO:0000313" key="9">
    <source>
        <dbReference type="EMBL" id="KAK4291368.1"/>
    </source>
</evidence>
<dbReference type="EC" id="2.7.7.49" evidence="1"/>
<dbReference type="InterPro" id="IPR041577">
    <property type="entry name" value="RT_RNaseH_2"/>
</dbReference>
<evidence type="ECO:0000259" key="8">
    <source>
        <dbReference type="PROSITE" id="PS50994"/>
    </source>
</evidence>
<organism evidence="9 10">
    <name type="scientific">Petrolisthes manimaculis</name>
    <dbReference type="NCBI Taxonomy" id="1843537"/>
    <lineage>
        <taxon>Eukaryota</taxon>
        <taxon>Metazoa</taxon>
        <taxon>Ecdysozoa</taxon>
        <taxon>Arthropoda</taxon>
        <taxon>Crustacea</taxon>
        <taxon>Multicrustacea</taxon>
        <taxon>Malacostraca</taxon>
        <taxon>Eumalacostraca</taxon>
        <taxon>Eucarida</taxon>
        <taxon>Decapoda</taxon>
        <taxon>Pleocyemata</taxon>
        <taxon>Anomura</taxon>
        <taxon>Galatheoidea</taxon>
        <taxon>Porcellanidae</taxon>
        <taxon>Petrolisthes</taxon>
    </lineage>
</organism>
<dbReference type="Proteomes" id="UP001292094">
    <property type="component" value="Unassembled WGS sequence"/>
</dbReference>
<dbReference type="GO" id="GO:0042575">
    <property type="term" value="C:DNA polymerase complex"/>
    <property type="evidence" value="ECO:0007669"/>
    <property type="project" value="UniProtKB-ARBA"/>
</dbReference>
<feature type="region of interest" description="Disordered" evidence="6">
    <location>
        <begin position="1298"/>
        <end position="1368"/>
    </location>
</feature>
<dbReference type="CDD" id="cd05481">
    <property type="entry name" value="retropepsin_like_LTR_1"/>
    <property type="match status" value="1"/>
</dbReference>
<feature type="region of interest" description="Disordered" evidence="6">
    <location>
        <begin position="1214"/>
        <end position="1250"/>
    </location>
</feature>
<dbReference type="SUPFAM" id="SSF56672">
    <property type="entry name" value="DNA/RNA polymerases"/>
    <property type="match status" value="1"/>
</dbReference>
<feature type="compositionally biased region" description="Polar residues" evidence="6">
    <location>
        <begin position="1222"/>
        <end position="1233"/>
    </location>
</feature>
<dbReference type="GO" id="GO:0015074">
    <property type="term" value="P:DNA integration"/>
    <property type="evidence" value="ECO:0007669"/>
    <property type="project" value="InterPro"/>
</dbReference>
<dbReference type="Pfam" id="PF17919">
    <property type="entry name" value="RT_RNaseH_2"/>
    <property type="match status" value="1"/>
</dbReference>
<evidence type="ECO:0000313" key="10">
    <source>
        <dbReference type="Proteomes" id="UP001292094"/>
    </source>
</evidence>
<dbReference type="EMBL" id="JAWZYT010005170">
    <property type="protein sequence ID" value="KAK4291368.1"/>
    <property type="molecule type" value="Genomic_DNA"/>
</dbReference>
<gene>
    <name evidence="9" type="ORF">Pmani_035799</name>
</gene>
<feature type="domain" description="Integrase catalytic" evidence="8">
    <location>
        <begin position="1038"/>
        <end position="1162"/>
    </location>
</feature>
<dbReference type="GO" id="GO:0003676">
    <property type="term" value="F:nucleic acid binding"/>
    <property type="evidence" value="ECO:0007669"/>
    <property type="project" value="InterPro"/>
</dbReference>
<feature type="domain" description="Reverse transcriptase" evidence="7">
    <location>
        <begin position="501"/>
        <end position="684"/>
    </location>
</feature>
<dbReference type="InterPro" id="IPR043128">
    <property type="entry name" value="Rev_trsase/Diguanyl_cyclase"/>
</dbReference>
<dbReference type="PANTHER" id="PTHR37984:SF8">
    <property type="entry name" value="CCHC-TYPE DOMAIN-CONTAINING PROTEIN"/>
    <property type="match status" value="1"/>
</dbReference>
<dbReference type="Gene3D" id="1.10.340.70">
    <property type="match status" value="1"/>
</dbReference>
<evidence type="ECO:0000256" key="6">
    <source>
        <dbReference type="SAM" id="MobiDB-lite"/>
    </source>
</evidence>
<dbReference type="CDD" id="cd01647">
    <property type="entry name" value="RT_LTR"/>
    <property type="match status" value="1"/>
</dbReference>
<name>A0AAE1NKZ1_9EUCA</name>
<comment type="caution">
    <text evidence="9">The sequence shown here is derived from an EMBL/GenBank/DDBJ whole genome shotgun (WGS) entry which is preliminary data.</text>
</comment>
<dbReference type="FunFam" id="3.30.420.10:FF:000063">
    <property type="entry name" value="Retrovirus-related Pol polyprotein from transposon 297-like Protein"/>
    <property type="match status" value="1"/>
</dbReference>
<dbReference type="FunFam" id="3.10.10.10:FF:000003">
    <property type="entry name" value="Retrovirus-related Pol polyprotein from transposon 297-like Protein"/>
    <property type="match status" value="1"/>
</dbReference>
<evidence type="ECO:0000256" key="2">
    <source>
        <dbReference type="ARBA" id="ARBA00022695"/>
    </source>
</evidence>
<dbReference type="PROSITE" id="PS50994">
    <property type="entry name" value="INTEGRASE"/>
    <property type="match status" value="1"/>
</dbReference>
<proteinExistence type="predicted"/>
<evidence type="ECO:0000256" key="3">
    <source>
        <dbReference type="ARBA" id="ARBA00022722"/>
    </source>
</evidence>
<protein>
    <recommendedName>
        <fullName evidence="1">RNA-directed DNA polymerase</fullName>
        <ecNumber evidence="1">2.7.7.49</ecNumber>
    </recommendedName>
</protein>
<accession>A0AAE1NKZ1</accession>
<dbReference type="InterPro" id="IPR000477">
    <property type="entry name" value="RT_dom"/>
</dbReference>
<dbReference type="FunFam" id="3.10.20.370:FF:000001">
    <property type="entry name" value="Retrovirus-related Pol polyprotein from transposon 17.6-like protein"/>
    <property type="match status" value="1"/>
</dbReference>
<evidence type="ECO:0000256" key="1">
    <source>
        <dbReference type="ARBA" id="ARBA00012493"/>
    </source>
</evidence>
<evidence type="ECO:0000259" key="7">
    <source>
        <dbReference type="PROSITE" id="PS50878"/>
    </source>
</evidence>
<reference evidence="9" key="1">
    <citation type="submission" date="2023-11" db="EMBL/GenBank/DDBJ databases">
        <title>Genome assemblies of two species of porcelain crab, Petrolisthes cinctipes and Petrolisthes manimaculis (Anomura: Porcellanidae).</title>
        <authorList>
            <person name="Angst P."/>
        </authorList>
    </citation>
    <scope>NUCLEOTIDE SEQUENCE</scope>
    <source>
        <strain evidence="9">PB745_02</strain>
        <tissue evidence="9">Gill</tissue>
    </source>
</reference>
<dbReference type="CDD" id="cd09274">
    <property type="entry name" value="RNase_HI_RT_Ty3"/>
    <property type="match status" value="1"/>
</dbReference>
<dbReference type="Pfam" id="PF17921">
    <property type="entry name" value="Integrase_H2C2"/>
    <property type="match status" value="1"/>
</dbReference>
<keyword evidence="4" id="KW-0255">Endonuclease</keyword>
<dbReference type="InterPro" id="IPR012337">
    <property type="entry name" value="RNaseH-like_sf"/>
</dbReference>
<dbReference type="SUPFAM" id="SSF53098">
    <property type="entry name" value="Ribonuclease H-like"/>
    <property type="match status" value="1"/>
</dbReference>
<dbReference type="InterPro" id="IPR041588">
    <property type="entry name" value="Integrase_H2C2"/>
</dbReference>
<dbReference type="FunFam" id="3.30.70.270:FF:000026">
    <property type="entry name" value="Transposon Ty3-G Gag-Pol polyprotein"/>
    <property type="match status" value="1"/>
</dbReference>
<dbReference type="GO" id="GO:0004519">
    <property type="term" value="F:endonuclease activity"/>
    <property type="evidence" value="ECO:0007669"/>
    <property type="project" value="UniProtKB-KW"/>
</dbReference>
<keyword evidence="2" id="KW-0808">Transferase</keyword>
<dbReference type="Gene3D" id="3.10.10.10">
    <property type="entry name" value="HIV Type 1 Reverse Transcriptase, subunit A, domain 1"/>
    <property type="match status" value="1"/>
</dbReference>
<keyword evidence="2" id="KW-0548">Nucleotidyltransferase</keyword>
<feature type="compositionally biased region" description="Polar residues" evidence="6">
    <location>
        <begin position="1310"/>
        <end position="1326"/>
    </location>
</feature>
<dbReference type="Pfam" id="PF00665">
    <property type="entry name" value="rve"/>
    <property type="match status" value="1"/>
</dbReference>
<evidence type="ECO:0000256" key="5">
    <source>
        <dbReference type="ARBA" id="ARBA00022918"/>
    </source>
</evidence>
<dbReference type="FunFam" id="1.10.340.70:FF:000003">
    <property type="entry name" value="Protein CBG25708"/>
    <property type="match status" value="1"/>
</dbReference>
<keyword evidence="5" id="KW-0695">RNA-directed DNA polymerase</keyword>
<dbReference type="InterPro" id="IPR036397">
    <property type="entry name" value="RNaseH_sf"/>
</dbReference>
<dbReference type="Gene3D" id="3.30.420.10">
    <property type="entry name" value="Ribonuclease H-like superfamily/Ribonuclease H"/>
    <property type="match status" value="1"/>
</dbReference>
<dbReference type="InterPro" id="IPR050951">
    <property type="entry name" value="Retrovirus_Pol_polyprotein"/>
</dbReference>
<dbReference type="Pfam" id="PF00078">
    <property type="entry name" value="RVT_1"/>
    <property type="match status" value="1"/>
</dbReference>
<dbReference type="PROSITE" id="PS50878">
    <property type="entry name" value="RT_POL"/>
    <property type="match status" value="1"/>
</dbReference>
<keyword evidence="10" id="KW-1185">Reference proteome</keyword>